<dbReference type="GO" id="GO:0071007">
    <property type="term" value="C:U2-type catalytic step 2 spliceosome"/>
    <property type="evidence" value="ECO:0007669"/>
    <property type="project" value="TreeGrafter"/>
</dbReference>
<feature type="region of interest" description="Disordered" evidence="7">
    <location>
        <begin position="321"/>
        <end position="349"/>
    </location>
</feature>
<protein>
    <submittedName>
        <fullName evidence="10">Uncharacterized protein</fullName>
    </submittedName>
</protein>
<gene>
    <name evidence="10" type="ORF">CHC_T00000014001</name>
</gene>
<dbReference type="Pfam" id="PF21369">
    <property type="entry name" value="STL11_N"/>
    <property type="match status" value="1"/>
</dbReference>
<dbReference type="GO" id="GO:0008270">
    <property type="term" value="F:zinc ion binding"/>
    <property type="evidence" value="ECO:0007669"/>
    <property type="project" value="UniProtKB-KW"/>
</dbReference>
<dbReference type="InterPro" id="IPR000571">
    <property type="entry name" value="Znf_CCCH"/>
</dbReference>
<dbReference type="SMART" id="SM00356">
    <property type="entry name" value="ZnF_C3H1"/>
    <property type="match status" value="1"/>
</dbReference>
<dbReference type="EMBL" id="HG001889">
    <property type="protein sequence ID" value="CDF37952.1"/>
    <property type="molecule type" value="Genomic_DNA"/>
</dbReference>
<evidence type="ECO:0000256" key="1">
    <source>
        <dbReference type="ARBA" id="ARBA00022723"/>
    </source>
</evidence>
<dbReference type="Gene3D" id="4.10.1000.10">
    <property type="entry name" value="Zinc finger, CCCH-type"/>
    <property type="match status" value="1"/>
</dbReference>
<keyword evidence="4 5" id="KW-0694">RNA-binding</keyword>
<dbReference type="Gramene" id="CDF37952">
    <property type="protein sequence ID" value="CDF37952"/>
    <property type="gene ID" value="CHC_T00000014001"/>
</dbReference>
<dbReference type="OMA" id="FRHEMPR"/>
<dbReference type="PROSITE" id="PS50103">
    <property type="entry name" value="ZF_C3H1"/>
    <property type="match status" value="1"/>
</dbReference>
<dbReference type="SUPFAM" id="SSF90229">
    <property type="entry name" value="CCCH zinc finger"/>
    <property type="match status" value="1"/>
</dbReference>
<dbReference type="CDD" id="cd00590">
    <property type="entry name" value="RRM_SF"/>
    <property type="match status" value="1"/>
</dbReference>
<feature type="compositionally biased region" description="Low complexity" evidence="7">
    <location>
        <begin position="366"/>
        <end position="377"/>
    </location>
</feature>
<name>R7QHF4_CHOCR</name>
<keyword evidence="3 6" id="KW-0862">Zinc</keyword>
<dbReference type="GO" id="GO:0017070">
    <property type="term" value="F:U6 snRNA binding"/>
    <property type="evidence" value="ECO:0007669"/>
    <property type="project" value="TreeGrafter"/>
</dbReference>
<dbReference type="STRING" id="2769.R7QHF4"/>
<dbReference type="AlphaFoldDB" id="R7QHF4"/>
<reference evidence="11" key="1">
    <citation type="journal article" date="2013" name="Proc. Natl. Acad. Sci. U.S.A.">
        <title>Genome structure and metabolic features in the red seaweed Chondrus crispus shed light on evolution of the Archaeplastida.</title>
        <authorList>
            <person name="Collen J."/>
            <person name="Porcel B."/>
            <person name="Carre W."/>
            <person name="Ball S.G."/>
            <person name="Chaparro C."/>
            <person name="Tonon T."/>
            <person name="Barbeyron T."/>
            <person name="Michel G."/>
            <person name="Noel B."/>
            <person name="Valentin K."/>
            <person name="Elias M."/>
            <person name="Artiguenave F."/>
            <person name="Arun A."/>
            <person name="Aury J.M."/>
            <person name="Barbosa-Neto J.F."/>
            <person name="Bothwell J.H."/>
            <person name="Bouget F.Y."/>
            <person name="Brillet L."/>
            <person name="Cabello-Hurtado F."/>
            <person name="Capella-Gutierrez S."/>
            <person name="Charrier B."/>
            <person name="Cladiere L."/>
            <person name="Cock J.M."/>
            <person name="Coelho S.M."/>
            <person name="Colleoni C."/>
            <person name="Czjzek M."/>
            <person name="Da Silva C."/>
            <person name="Delage L."/>
            <person name="Denoeud F."/>
            <person name="Deschamps P."/>
            <person name="Dittami S.M."/>
            <person name="Gabaldon T."/>
            <person name="Gachon C.M."/>
            <person name="Groisillier A."/>
            <person name="Herve C."/>
            <person name="Jabbari K."/>
            <person name="Katinka M."/>
            <person name="Kloareg B."/>
            <person name="Kowalczyk N."/>
            <person name="Labadie K."/>
            <person name="Leblanc C."/>
            <person name="Lopez P.J."/>
            <person name="McLachlan D.H."/>
            <person name="Meslet-Cladiere L."/>
            <person name="Moustafa A."/>
            <person name="Nehr Z."/>
            <person name="Nyvall Collen P."/>
            <person name="Panaud O."/>
            <person name="Partensky F."/>
            <person name="Poulain J."/>
            <person name="Rensing S.A."/>
            <person name="Rousvoal S."/>
            <person name="Samson G."/>
            <person name="Symeonidi A."/>
            <person name="Weissenbach J."/>
            <person name="Zambounis A."/>
            <person name="Wincker P."/>
            <person name="Boyen C."/>
        </authorList>
    </citation>
    <scope>NUCLEOTIDE SEQUENCE [LARGE SCALE GENOMIC DNA]</scope>
    <source>
        <strain evidence="11">cv. Stackhouse</strain>
    </source>
</reference>
<dbReference type="Pfam" id="PF00076">
    <property type="entry name" value="RRM_1"/>
    <property type="match status" value="1"/>
</dbReference>
<evidence type="ECO:0000256" key="4">
    <source>
        <dbReference type="ARBA" id="ARBA00022884"/>
    </source>
</evidence>
<evidence type="ECO:0000256" key="2">
    <source>
        <dbReference type="ARBA" id="ARBA00022771"/>
    </source>
</evidence>
<dbReference type="GO" id="GO:0071006">
    <property type="term" value="C:U2-type catalytic step 1 spliceosome"/>
    <property type="evidence" value="ECO:0007669"/>
    <property type="project" value="TreeGrafter"/>
</dbReference>
<dbReference type="OrthoDB" id="10259600at2759"/>
<dbReference type="GeneID" id="17325539"/>
<dbReference type="PhylomeDB" id="R7QHF4"/>
<evidence type="ECO:0000313" key="10">
    <source>
        <dbReference type="EMBL" id="CDF37952.1"/>
    </source>
</evidence>
<dbReference type="InterPro" id="IPR035979">
    <property type="entry name" value="RBD_domain_sf"/>
</dbReference>
<feature type="zinc finger region" description="C3H1-type" evidence="6">
    <location>
        <begin position="156"/>
        <end position="183"/>
    </location>
</feature>
<dbReference type="PANTHER" id="PTHR14089:SF6">
    <property type="entry name" value="PRE-MRNA-SPLICING FACTOR RBM22"/>
    <property type="match status" value="1"/>
</dbReference>
<keyword evidence="2 6" id="KW-0863">Zinc-finger</keyword>
<dbReference type="Gene3D" id="3.30.70.330">
    <property type="match status" value="1"/>
</dbReference>
<feature type="region of interest" description="Disordered" evidence="7">
    <location>
        <begin position="361"/>
        <end position="440"/>
    </location>
</feature>
<accession>R7QHF4</accession>
<dbReference type="GO" id="GO:0000974">
    <property type="term" value="C:Prp19 complex"/>
    <property type="evidence" value="ECO:0007669"/>
    <property type="project" value="TreeGrafter"/>
</dbReference>
<feature type="compositionally biased region" description="Polar residues" evidence="7">
    <location>
        <begin position="425"/>
        <end position="434"/>
    </location>
</feature>
<evidence type="ECO:0000259" key="9">
    <source>
        <dbReference type="PROSITE" id="PS50103"/>
    </source>
</evidence>
<organism evidence="10 11">
    <name type="scientific">Chondrus crispus</name>
    <name type="common">Carrageen Irish moss</name>
    <name type="synonym">Polymorpha crispa</name>
    <dbReference type="NCBI Taxonomy" id="2769"/>
    <lineage>
        <taxon>Eukaryota</taxon>
        <taxon>Rhodophyta</taxon>
        <taxon>Florideophyceae</taxon>
        <taxon>Rhodymeniophycidae</taxon>
        <taxon>Gigartinales</taxon>
        <taxon>Gigartinaceae</taxon>
        <taxon>Chondrus</taxon>
    </lineage>
</organism>
<evidence type="ECO:0000259" key="8">
    <source>
        <dbReference type="PROSITE" id="PS50102"/>
    </source>
</evidence>
<dbReference type="GO" id="GO:0036002">
    <property type="term" value="F:pre-mRNA binding"/>
    <property type="evidence" value="ECO:0007669"/>
    <property type="project" value="TreeGrafter"/>
</dbReference>
<keyword evidence="1 6" id="KW-0479">Metal-binding</keyword>
<dbReference type="SUPFAM" id="SSF54928">
    <property type="entry name" value="RNA-binding domain, RBD"/>
    <property type="match status" value="1"/>
</dbReference>
<dbReference type="SMART" id="SM00360">
    <property type="entry name" value="RRM"/>
    <property type="match status" value="1"/>
</dbReference>
<dbReference type="KEGG" id="ccp:CHC_T00000014001"/>
<evidence type="ECO:0000313" key="11">
    <source>
        <dbReference type="Proteomes" id="UP000012073"/>
    </source>
</evidence>
<evidence type="ECO:0000256" key="3">
    <source>
        <dbReference type="ARBA" id="ARBA00022833"/>
    </source>
</evidence>
<proteinExistence type="predicted"/>
<evidence type="ECO:0000256" key="5">
    <source>
        <dbReference type="PROSITE-ProRule" id="PRU00176"/>
    </source>
</evidence>
<dbReference type="InterPro" id="IPR000504">
    <property type="entry name" value="RRM_dom"/>
</dbReference>
<sequence>MASGKQAATGNPGDEFPILCETCLGPNPYIRMTRHAWGNACKVCERPFTSFRWRPAGQGTRPKKTEVCQTCARAKNVCQTCLLDLQYGLPVQVRDASLAPGDRQRAVVPQSDGTREYAAAQSERAIATGIVDRVYAAPTVNSIAERAKRTAPKYERNRARVCSFFLKGTCTRGLYCPYRHEKPEKDEESGMAEQNIRDRYYGVNDPVAAKIFGNLGMSADGKQAVVSKRGGGAAAPPVPEDGSVKSLFIGGVKPGVDEESLRQLFSGCARLSRMSVLTSRGIAFVDFADRAAAEEAMQRVHGAQDVNGCRVFVNWARGSTNKRARVPDPSQHLDASRDGGKGGGHGLQPAALSAAEDYTVKRQRAEPAATAPRSAADAAHRPVRPAHTPPQDAAKTIVLGKVSSFPRPTASAIRDKSALPPAIAYTSQNPSQLGSVVRRK</sequence>
<dbReference type="RefSeq" id="XP_005717821.1">
    <property type="nucleotide sequence ID" value="XM_005717764.1"/>
</dbReference>
<dbReference type="InterPro" id="IPR036855">
    <property type="entry name" value="Znf_CCCH_sf"/>
</dbReference>
<feature type="domain" description="C3H1-type" evidence="9">
    <location>
        <begin position="156"/>
        <end position="183"/>
    </location>
</feature>
<evidence type="ECO:0000256" key="7">
    <source>
        <dbReference type="SAM" id="MobiDB-lite"/>
    </source>
</evidence>
<keyword evidence="11" id="KW-1185">Reference proteome</keyword>
<dbReference type="PANTHER" id="PTHR14089">
    <property type="entry name" value="PRE-MRNA-SPLICING FACTOR RBM22"/>
    <property type="match status" value="1"/>
</dbReference>
<evidence type="ECO:0000256" key="6">
    <source>
        <dbReference type="PROSITE-ProRule" id="PRU00723"/>
    </source>
</evidence>
<dbReference type="Proteomes" id="UP000012073">
    <property type="component" value="Unassembled WGS sequence"/>
</dbReference>
<dbReference type="InterPro" id="IPR048995">
    <property type="entry name" value="STL11/RBM22-like_N"/>
</dbReference>
<dbReference type="InterPro" id="IPR039171">
    <property type="entry name" value="Cwc2/Slt11"/>
</dbReference>
<dbReference type="InterPro" id="IPR012677">
    <property type="entry name" value="Nucleotide-bd_a/b_plait_sf"/>
</dbReference>
<feature type="domain" description="RRM" evidence="8">
    <location>
        <begin position="245"/>
        <end position="318"/>
    </location>
</feature>
<dbReference type="PROSITE" id="PS50102">
    <property type="entry name" value="RRM"/>
    <property type="match status" value="1"/>
</dbReference>